<evidence type="ECO:0000313" key="2">
    <source>
        <dbReference type="EMBL" id="CEO89235.1"/>
    </source>
</evidence>
<evidence type="ECO:0000313" key="3">
    <source>
        <dbReference type="Proteomes" id="UP000046155"/>
    </source>
</evidence>
<proteinExistence type="predicted"/>
<dbReference type="OrthoDB" id="1685048at2"/>
<gene>
    <name evidence="2" type="ORF">SSCH_420028</name>
</gene>
<dbReference type="EMBL" id="CDRZ01000239">
    <property type="protein sequence ID" value="CEO89235.1"/>
    <property type="molecule type" value="Genomic_DNA"/>
</dbReference>
<dbReference type="Proteomes" id="UP000046155">
    <property type="component" value="Unassembled WGS sequence"/>
</dbReference>
<name>A0A0B7MGQ8_9FIRM</name>
<organism evidence="2 3">
    <name type="scientific">Syntrophaceticus schinkii</name>
    <dbReference type="NCBI Taxonomy" id="499207"/>
    <lineage>
        <taxon>Bacteria</taxon>
        <taxon>Bacillati</taxon>
        <taxon>Bacillota</taxon>
        <taxon>Clostridia</taxon>
        <taxon>Thermoanaerobacterales</taxon>
        <taxon>Thermoanaerobacterales Family III. Incertae Sedis</taxon>
        <taxon>Syntrophaceticus</taxon>
    </lineage>
</organism>
<accession>A0A0B7MGQ8</accession>
<keyword evidence="1" id="KW-0175">Coiled coil</keyword>
<sequence>MSAVTAEDKMAAPGVFTMAREFPCFDGLNERIAALMEVFPLYDLMSKSTLRGYCGFEMGVCLLLYIMEKMLHYDPCTYEDAKDFISGILPLFAGTSPSLEELEQVTEKLLNELSNYGRNFEYEYHDPIEGKNRQVKFRLLVQEPFSLPDRDTIKLRLSREGLDIIFKSREIYQDLRFSVMQFYLDQQIRRGTFEGALETVKELGVAVTNMEQELVSLRQEIRRNVVEALDKPNYRRMLNRMTQQLHRERETFDNLIKLVRETLQNLDQASHSRGSTKLENVGFLEQELYRVAQSHLKLFNHQLELNTLTEDALMSSLRSTLMVRFHLEKELMAEVLRCSPPGEVVARTAVLPLLQPRSPRILDLATFLRPQTLLSRERERPPEEFFDEIDLDEEIRLQEMEKERHQRTIELLQRIFRLLLTPLVKRSRISLSEIAALLDENDWSREEMAAFVYTALLLHQAKKIQARLPWEYTPGDTDLLEFALFRLLQQDKELASLGDVSVAAGEGTVDLPYEMNVSNLILLKHGDQAW</sequence>
<keyword evidence="3" id="KW-1185">Reference proteome</keyword>
<evidence type="ECO:0000256" key="1">
    <source>
        <dbReference type="SAM" id="Coils"/>
    </source>
</evidence>
<reference evidence="3" key="1">
    <citation type="submission" date="2015-01" db="EMBL/GenBank/DDBJ databases">
        <authorList>
            <person name="Manzoor Shahid"/>
            <person name="Zubair Saima"/>
        </authorList>
    </citation>
    <scope>NUCLEOTIDE SEQUENCE [LARGE SCALE GENOMIC DNA]</scope>
    <source>
        <strain evidence="3">Sp3</strain>
    </source>
</reference>
<feature type="coiled-coil region" evidence="1">
    <location>
        <begin position="200"/>
        <end position="227"/>
    </location>
</feature>
<dbReference type="AlphaFoldDB" id="A0A0B7MGQ8"/>
<protein>
    <submittedName>
        <fullName evidence="2">Uncharacterized protein</fullName>
    </submittedName>
</protein>
<dbReference type="RefSeq" id="WP_044665228.1">
    <property type="nucleotide sequence ID" value="NZ_CDRZ01000239.1"/>
</dbReference>